<feature type="compositionally biased region" description="Polar residues" evidence="1">
    <location>
        <begin position="478"/>
        <end position="493"/>
    </location>
</feature>
<feature type="compositionally biased region" description="Basic residues" evidence="1">
    <location>
        <begin position="1119"/>
        <end position="1128"/>
    </location>
</feature>
<dbReference type="OrthoDB" id="196858at2759"/>
<name>A0A9P6KIX2_9FUNG</name>
<dbReference type="Gene3D" id="3.30.530.20">
    <property type="match status" value="2"/>
</dbReference>
<feature type="compositionally biased region" description="Low complexity" evidence="1">
    <location>
        <begin position="677"/>
        <end position="688"/>
    </location>
</feature>
<dbReference type="InterPro" id="IPR023393">
    <property type="entry name" value="START-like_dom_sf"/>
</dbReference>
<dbReference type="PROSITE" id="PS50848">
    <property type="entry name" value="START"/>
    <property type="match status" value="2"/>
</dbReference>
<feature type="compositionally biased region" description="Polar residues" evidence="1">
    <location>
        <begin position="338"/>
        <end position="350"/>
    </location>
</feature>
<feature type="region of interest" description="Disordered" evidence="1">
    <location>
        <begin position="390"/>
        <end position="435"/>
    </location>
</feature>
<dbReference type="InterPro" id="IPR051213">
    <property type="entry name" value="START_lipid_transfer"/>
</dbReference>
<dbReference type="EMBL" id="JAABOA010000013">
    <property type="protein sequence ID" value="KAF9586613.1"/>
    <property type="molecule type" value="Genomic_DNA"/>
</dbReference>
<proteinExistence type="predicted"/>
<feature type="compositionally biased region" description="Polar residues" evidence="1">
    <location>
        <begin position="502"/>
        <end position="513"/>
    </location>
</feature>
<sequence>MKKGLQGIENVPPEVLSDHEIEWTGQHHLKTMGLVQSTNNLTKTNLHSPGGNNIISNTNNNATMGNNLLATLQPDFPFQHNNLSNSGFDYPLSGDESDHPHNLPHHQMEHFRSQFYTPDPQKRTREYHMEQAAQAVELLKTASRSTDWKKVDKHKSGCVAFQSTSTLHPAVGPENKYPAFKGEQIIRGYKAQDILAIVNSRKLWDDWYNELDCVESYDDSTSLMYMVMKGTMSSKPRDISMVERIEVDRDGSIYVASCSVDSPKVPRVSGKVRAEIFIAGWVIQPLPSNPPITRVTYVVQTDLLGKLPKFISKRSMAKRAMVISIVEAQLRKNSSPIVAVSNHPTNSRPRSLSEPLKLDKLLLPQDSDDDLPSADAFMTPLDAYRSGDAYEEYAESSADEDEPRIPYPLPRLQPRSALKVTPNATPKNNSSLGVDADASSVARTSLISSNSLFTQEFLDSSSFLGDSSDLFSSAPLFGQTSFTEPPTKQNDSPTRPAEPRTPVTQSPKSQPQNLPLASLPTPLPPPPLPSTPRPPTRAQSPRTNPQQTQQQDSTTKQQQKTVPQDKKQPSEATTKQKSTEQETRKTLINKRVSIPVVLPKSEARGKQNVDSISSASSQSSDQSLLAPSNALTTPPLTPPASVDGKDGASDSDVSAIPEVKVVPRSPKKVAPSEDLTPSSPGSSNRPSSMMFSTLGVKSPSEMMEARRHSILLASGGTIFAPRYSNAIPIRGNPNVSLQSLTRPSGPMSNSMKRHSTAPSMDSTRSTTFTPVMVLPHRHSETARKALAMFKVLASSPEDRWRTIASESGFKSYSRIISGAGLPMLRGEGTITGGWTVEQINAVIESAGCRQHWDERFENLSIAETFNHNEYLFHVTLRGVGSMTGRDLAGVTIIDRDPQTSALYNVSTSVIDPTIPEDPGRIRAMLELSGWSLRPTFDGQGNTVSVNVTYVIQIDVRGNLPTTVVRQMTSSMTTAASRLNQFINKTGYPPFSSHISGTRLLDTFDPKTGFYELCYKASPGWTEVRVGRKVYKNGYDFFIKPDDPSVKVELAPDFGGVRVWTTLDHEGQSIIAQVSRKGENSTESKEEEKAALENSALVKSEGGFKSGYSQSELEGDNRHSHPTSRKRRSASYQTVNSTAGSSRPDSQASIVSRSSQVSEKGRTRGRARTIVALPAGAPPPPLPRRSSSLTRYSIPIAPYLAEADAPPVPINTAVTRSSIASTLDQSPITPRSPALSSTPTAMRPLSQASMASPTLGPFHVPHTIADVPPLENAATPSTPPPSDSKALNTLVMLSGRMESITTVLSDSTPATPVPMTTFMINTGSITEAPVTVVSTLTAEAVANPETVVTTAEETTVLKSSAAKEVESNINESPKWSKLGSVLLSPVNSPVPSPMPEFGPRSSSLPTPTPSPISTPLSSGALVLPTLVANNATVDAPSIALAAAKAAAATANAFAVAGTQQPIVSSLKQSGSMSSGSGLAARRRDVRVTFSLDTIDKSSSIKEKEKEVLAGSPTTEETPSSAIRRIRPSSERSVRMISSKETIDMTPSAAIMEDIDSDSSDVEFVEAEEEIFSDEEIEFAFMLASVAGAWPLLAKSSMEPTTAMKMVMAQKKEGEELVEQTVESLVSGYKQLTGSTAQFKVAVVFMLLVYYAGRLSSFVA</sequence>
<organism evidence="3 4">
    <name type="scientific">Lunasporangiospora selenospora</name>
    <dbReference type="NCBI Taxonomy" id="979761"/>
    <lineage>
        <taxon>Eukaryota</taxon>
        <taxon>Fungi</taxon>
        <taxon>Fungi incertae sedis</taxon>
        <taxon>Mucoromycota</taxon>
        <taxon>Mortierellomycotina</taxon>
        <taxon>Mortierellomycetes</taxon>
        <taxon>Mortierellales</taxon>
        <taxon>Mortierellaceae</taxon>
        <taxon>Lunasporangiospora</taxon>
    </lineage>
</organism>
<feature type="compositionally biased region" description="Pro residues" evidence="1">
    <location>
        <begin position="521"/>
        <end position="535"/>
    </location>
</feature>
<feature type="region of interest" description="Disordered" evidence="1">
    <location>
        <begin position="338"/>
        <end position="357"/>
    </location>
</feature>
<dbReference type="Proteomes" id="UP000780801">
    <property type="component" value="Unassembled WGS sequence"/>
</dbReference>
<feature type="compositionally biased region" description="Low complexity" evidence="1">
    <location>
        <begin position="536"/>
        <end position="561"/>
    </location>
</feature>
<dbReference type="PANTHER" id="PTHR19308">
    <property type="entry name" value="PHOSPHATIDYLCHOLINE TRANSFER PROTEIN"/>
    <property type="match status" value="1"/>
</dbReference>
<dbReference type="GO" id="GO:0005737">
    <property type="term" value="C:cytoplasm"/>
    <property type="evidence" value="ECO:0007669"/>
    <property type="project" value="UniProtKB-ARBA"/>
</dbReference>
<dbReference type="CDD" id="cd00177">
    <property type="entry name" value="START"/>
    <property type="match status" value="2"/>
</dbReference>
<dbReference type="GO" id="GO:0008289">
    <property type="term" value="F:lipid binding"/>
    <property type="evidence" value="ECO:0007669"/>
    <property type="project" value="InterPro"/>
</dbReference>
<feature type="compositionally biased region" description="Acidic residues" evidence="1">
    <location>
        <begin position="390"/>
        <end position="402"/>
    </location>
</feature>
<evidence type="ECO:0000259" key="2">
    <source>
        <dbReference type="PROSITE" id="PS50848"/>
    </source>
</evidence>
<evidence type="ECO:0000313" key="3">
    <source>
        <dbReference type="EMBL" id="KAF9586613.1"/>
    </source>
</evidence>
<dbReference type="InterPro" id="IPR002913">
    <property type="entry name" value="START_lipid-bd_dom"/>
</dbReference>
<feature type="region of interest" description="Disordered" evidence="1">
    <location>
        <begin position="742"/>
        <end position="765"/>
    </location>
</feature>
<feature type="domain" description="START" evidence="2">
    <location>
        <begin position="193"/>
        <end position="317"/>
    </location>
</feature>
<dbReference type="SMART" id="SM00234">
    <property type="entry name" value="START"/>
    <property type="match status" value="1"/>
</dbReference>
<protein>
    <recommendedName>
        <fullName evidence="2">START domain-containing protein</fullName>
    </recommendedName>
</protein>
<feature type="compositionally biased region" description="Polar residues" evidence="1">
    <location>
        <begin position="1129"/>
        <end position="1157"/>
    </location>
</feature>
<keyword evidence="4" id="KW-1185">Reference proteome</keyword>
<feature type="compositionally biased region" description="Low complexity" evidence="1">
    <location>
        <begin position="610"/>
        <end position="634"/>
    </location>
</feature>
<evidence type="ECO:0000313" key="4">
    <source>
        <dbReference type="Proteomes" id="UP000780801"/>
    </source>
</evidence>
<comment type="caution">
    <text evidence="3">The sequence shown here is derived from an EMBL/GenBank/DDBJ whole genome shotgun (WGS) entry which is preliminary data.</text>
</comment>
<feature type="region of interest" description="Disordered" evidence="1">
    <location>
        <begin position="1102"/>
        <end position="1187"/>
    </location>
</feature>
<evidence type="ECO:0000256" key="1">
    <source>
        <dbReference type="SAM" id="MobiDB-lite"/>
    </source>
</evidence>
<feature type="region of interest" description="Disordered" evidence="1">
    <location>
        <begin position="1390"/>
        <end position="1411"/>
    </location>
</feature>
<accession>A0A9P6KIX2</accession>
<reference evidence="3" key="1">
    <citation type="journal article" date="2020" name="Fungal Divers.">
        <title>Resolving the Mortierellaceae phylogeny through synthesis of multi-gene phylogenetics and phylogenomics.</title>
        <authorList>
            <person name="Vandepol N."/>
            <person name="Liber J."/>
            <person name="Desiro A."/>
            <person name="Na H."/>
            <person name="Kennedy M."/>
            <person name="Barry K."/>
            <person name="Grigoriev I.V."/>
            <person name="Miller A.N."/>
            <person name="O'Donnell K."/>
            <person name="Stajich J.E."/>
            <person name="Bonito G."/>
        </authorList>
    </citation>
    <scope>NUCLEOTIDE SEQUENCE</scope>
    <source>
        <strain evidence="3">KOD1015</strain>
    </source>
</reference>
<feature type="region of interest" description="Disordered" evidence="1">
    <location>
        <begin position="1220"/>
        <end position="1239"/>
    </location>
</feature>
<feature type="domain" description="START" evidence="2">
    <location>
        <begin position="780"/>
        <end position="966"/>
    </location>
</feature>
<feature type="compositionally biased region" description="Polar residues" evidence="1">
    <location>
        <begin position="422"/>
        <end position="432"/>
    </location>
</feature>
<gene>
    <name evidence="3" type="ORF">BGW38_000987</name>
</gene>
<dbReference type="Pfam" id="PF01852">
    <property type="entry name" value="START"/>
    <property type="match status" value="2"/>
</dbReference>
<dbReference type="SUPFAM" id="SSF55961">
    <property type="entry name" value="Bet v1-like"/>
    <property type="match status" value="2"/>
</dbReference>
<feature type="region of interest" description="Disordered" evidence="1">
    <location>
        <begin position="475"/>
        <end position="693"/>
    </location>
</feature>
<dbReference type="PANTHER" id="PTHR19308:SF14">
    <property type="entry name" value="START DOMAIN-CONTAINING PROTEIN"/>
    <property type="match status" value="1"/>
</dbReference>